<dbReference type="Pfam" id="PF00488">
    <property type="entry name" value="MutS_V"/>
    <property type="match status" value="1"/>
</dbReference>
<proteinExistence type="predicted"/>
<reference evidence="6" key="1">
    <citation type="journal article" date="2019" name="Int. J. Syst. Evol. Microbiol.">
        <title>The Global Catalogue of Microorganisms (GCM) 10K type strain sequencing project: providing services to taxonomists for standard genome sequencing and annotation.</title>
        <authorList>
            <consortium name="The Broad Institute Genomics Platform"/>
            <consortium name="The Broad Institute Genome Sequencing Center for Infectious Disease"/>
            <person name="Wu L."/>
            <person name="Ma J."/>
        </authorList>
    </citation>
    <scope>NUCLEOTIDE SEQUENCE [LARGE SCALE GENOMIC DNA]</scope>
    <source>
        <strain evidence="6">KCTC 42248</strain>
    </source>
</reference>
<evidence type="ECO:0000259" key="4">
    <source>
        <dbReference type="SMART" id="SM00534"/>
    </source>
</evidence>
<dbReference type="Gene3D" id="1.10.1420.10">
    <property type="match status" value="1"/>
</dbReference>
<protein>
    <submittedName>
        <fullName evidence="5">DNA mismatch repair protein</fullName>
    </submittedName>
</protein>
<keyword evidence="2" id="KW-0067">ATP-binding</keyword>
<dbReference type="PANTHER" id="PTHR11361">
    <property type="entry name" value="DNA MISMATCH REPAIR PROTEIN MUTS FAMILY MEMBER"/>
    <property type="match status" value="1"/>
</dbReference>
<dbReference type="InterPro" id="IPR036187">
    <property type="entry name" value="DNA_mismatch_repair_MutS_sf"/>
</dbReference>
<organism evidence="5 6">
    <name type="scientific">Sphingobacterium corticis</name>
    <dbReference type="NCBI Taxonomy" id="1812823"/>
    <lineage>
        <taxon>Bacteria</taxon>
        <taxon>Pseudomonadati</taxon>
        <taxon>Bacteroidota</taxon>
        <taxon>Sphingobacteriia</taxon>
        <taxon>Sphingobacteriales</taxon>
        <taxon>Sphingobacteriaceae</taxon>
        <taxon>Sphingobacterium</taxon>
    </lineage>
</organism>
<evidence type="ECO:0000256" key="1">
    <source>
        <dbReference type="ARBA" id="ARBA00022741"/>
    </source>
</evidence>
<dbReference type="InterPro" id="IPR007696">
    <property type="entry name" value="DNA_mismatch_repair_MutS_core"/>
</dbReference>
<evidence type="ECO:0000313" key="5">
    <source>
        <dbReference type="EMBL" id="MFD2599246.1"/>
    </source>
</evidence>
<dbReference type="SMART" id="SM00534">
    <property type="entry name" value="MUTSac"/>
    <property type="match status" value="1"/>
</dbReference>
<dbReference type="SUPFAM" id="SSF52540">
    <property type="entry name" value="P-loop containing nucleoside triphosphate hydrolases"/>
    <property type="match status" value="1"/>
</dbReference>
<accession>A0ABW5NKL2</accession>
<dbReference type="Proteomes" id="UP001597393">
    <property type="component" value="Unassembled WGS sequence"/>
</dbReference>
<evidence type="ECO:0000313" key="6">
    <source>
        <dbReference type="Proteomes" id="UP001597393"/>
    </source>
</evidence>
<dbReference type="RefSeq" id="WP_380869372.1">
    <property type="nucleotide sequence ID" value="NZ_JBHUMA010000006.1"/>
</dbReference>
<dbReference type="PANTHER" id="PTHR11361:SF99">
    <property type="entry name" value="DNA MISMATCH REPAIR PROTEIN"/>
    <property type="match status" value="1"/>
</dbReference>
<keyword evidence="6" id="KW-1185">Reference proteome</keyword>
<dbReference type="InterPro" id="IPR027417">
    <property type="entry name" value="P-loop_NTPase"/>
</dbReference>
<name>A0ABW5NKL2_9SPHI</name>
<dbReference type="InterPro" id="IPR000432">
    <property type="entry name" value="DNA_mismatch_repair_MutS_C"/>
</dbReference>
<evidence type="ECO:0000256" key="3">
    <source>
        <dbReference type="ARBA" id="ARBA00023125"/>
    </source>
</evidence>
<dbReference type="Pfam" id="PF05192">
    <property type="entry name" value="MutS_III"/>
    <property type="match status" value="1"/>
</dbReference>
<gene>
    <name evidence="5" type="ORF">ACFSQ3_09800</name>
</gene>
<sequence>MGLYIDKQTLDDLGIFAQRGKTSIYNLFNQTRTSGAAELLEEWFQYPLSDAKQITERCQMIGYFMDHPMKFPFQATWFDQALFYLDMVDERSRLQLQEKGLLARLQRLLKADVEQEKVKSGILASAEIVRTFIGMLEEARSNNAIAFSNSLSPIEKQLNESLLVDLPNVSDSKKITQEELIRLDNLIRFEERELFLKILQEIYRLDVYLTVANVAKERGFCLPTAEESASETLSYENVYHPLIDGAKGNSLMMDKQKNIVFLTGANMAGKSTFMKSLGISLYLAHVGLPVPAKSMHFAPRDAIYTSINLPDNIQMGYSHYYAEVLRVKRIAQQLVNRKKLFVIFDELFRGTNVKDAYDGTIAITTRLYQHPFCQFVLSTHIIEAGEFLRASYPKIQYRYLPTELKDGKPIYTYALTEGITSDRHGMVIIENEGIIDLLKLPTP</sequence>
<dbReference type="EMBL" id="JBHUMA010000006">
    <property type="protein sequence ID" value="MFD2599246.1"/>
    <property type="molecule type" value="Genomic_DNA"/>
</dbReference>
<feature type="domain" description="DNA mismatch repair proteins mutS family" evidence="4">
    <location>
        <begin position="257"/>
        <end position="439"/>
    </location>
</feature>
<keyword evidence="1" id="KW-0547">Nucleotide-binding</keyword>
<dbReference type="Gene3D" id="3.40.50.300">
    <property type="entry name" value="P-loop containing nucleotide triphosphate hydrolases"/>
    <property type="match status" value="1"/>
</dbReference>
<evidence type="ECO:0000256" key="2">
    <source>
        <dbReference type="ARBA" id="ARBA00022840"/>
    </source>
</evidence>
<dbReference type="InterPro" id="IPR045076">
    <property type="entry name" value="MutS"/>
</dbReference>
<comment type="caution">
    <text evidence="5">The sequence shown here is derived from an EMBL/GenBank/DDBJ whole genome shotgun (WGS) entry which is preliminary data.</text>
</comment>
<dbReference type="SUPFAM" id="SSF48334">
    <property type="entry name" value="DNA repair protein MutS, domain III"/>
    <property type="match status" value="1"/>
</dbReference>
<keyword evidence="3" id="KW-0238">DNA-binding</keyword>